<dbReference type="EMBL" id="BFBY01000002">
    <property type="protein sequence ID" value="GBG04415.1"/>
    <property type="molecule type" value="Genomic_DNA"/>
</dbReference>
<evidence type="ECO:0000259" key="1">
    <source>
        <dbReference type="PROSITE" id="PS50943"/>
    </source>
</evidence>
<name>A0A2Z6TCF2_9LACO</name>
<feature type="domain" description="HTH cro/C1-type" evidence="1">
    <location>
        <begin position="7"/>
        <end position="60"/>
    </location>
</feature>
<dbReference type="InterPro" id="IPR001387">
    <property type="entry name" value="Cro/C1-type_HTH"/>
</dbReference>
<dbReference type="PANTHER" id="PTHR37038">
    <property type="entry name" value="TRANSCRIPTIONAL REGULATOR-RELATED"/>
    <property type="match status" value="1"/>
</dbReference>
<dbReference type="Pfam" id="PF01381">
    <property type="entry name" value="HTH_3"/>
    <property type="match status" value="1"/>
</dbReference>
<gene>
    <name evidence="2" type="ORF">LrDSM24759_03290</name>
</gene>
<dbReference type="OrthoDB" id="2330104at2"/>
<dbReference type="GO" id="GO:0003677">
    <property type="term" value="F:DNA binding"/>
    <property type="evidence" value="ECO:0007669"/>
    <property type="project" value="InterPro"/>
</dbReference>
<dbReference type="AlphaFoldDB" id="A0A2Z6TCF2"/>
<dbReference type="CDD" id="cd00093">
    <property type="entry name" value="HTH_XRE"/>
    <property type="match status" value="1"/>
</dbReference>
<dbReference type="PROSITE" id="PS50943">
    <property type="entry name" value="HTH_CROC1"/>
    <property type="match status" value="1"/>
</dbReference>
<accession>A0A2Z6TCF2</accession>
<dbReference type="SUPFAM" id="SSF47413">
    <property type="entry name" value="lambda repressor-like DNA-binding domains"/>
    <property type="match status" value="1"/>
</dbReference>
<dbReference type="SMART" id="SM00530">
    <property type="entry name" value="HTH_XRE"/>
    <property type="match status" value="1"/>
</dbReference>
<reference evidence="3" key="1">
    <citation type="submission" date="2018-03" db="EMBL/GenBank/DDBJ databases">
        <title>New taxa in the Lactobacillus gasseri group.</title>
        <authorList>
            <person name="Tanizawa Y."/>
            <person name="Tohno M."/>
            <person name="Endo A."/>
            <person name="Arita M."/>
        </authorList>
    </citation>
    <scope>NUCLEOTIDE SEQUENCE [LARGE SCALE GENOMIC DNA]</scope>
    <source>
        <strain evidence="3">DSM 24759</strain>
    </source>
</reference>
<proteinExistence type="predicted"/>
<protein>
    <recommendedName>
        <fullName evidence="1">HTH cro/C1-type domain-containing protein</fullName>
    </recommendedName>
</protein>
<dbReference type="InterPro" id="IPR053163">
    <property type="entry name" value="HTH-type_regulator_Rgg"/>
</dbReference>
<keyword evidence="3" id="KW-1185">Reference proteome</keyword>
<evidence type="ECO:0000313" key="3">
    <source>
        <dbReference type="Proteomes" id="UP000257317"/>
    </source>
</evidence>
<comment type="caution">
    <text evidence="2">The sequence shown here is derived from an EMBL/GenBank/DDBJ whole genome shotgun (WGS) entry which is preliminary data.</text>
</comment>
<dbReference type="Gene3D" id="1.25.40.10">
    <property type="entry name" value="Tetratricopeptide repeat domain"/>
    <property type="match status" value="1"/>
</dbReference>
<organism evidence="2 3">
    <name type="scientific">Lactobacillus rodentium</name>
    <dbReference type="NCBI Taxonomy" id="947835"/>
    <lineage>
        <taxon>Bacteria</taxon>
        <taxon>Bacillati</taxon>
        <taxon>Bacillota</taxon>
        <taxon>Bacilli</taxon>
        <taxon>Lactobacillales</taxon>
        <taxon>Lactobacillaceae</taxon>
        <taxon>Lactobacillus</taxon>
    </lineage>
</organism>
<sequence>MTIGEALKQIRKQAGLTQTQMAAGLITESFYSKVERGVHAIDAETLINLLAAHHFDVLHFFNLIIGQNTEGEPNYDLINEISFAQNHKDLKKLDEIKAELESREQVDFNLKSRLQIAYAWVLHSNKLVSPEIKNKIKSNILHADWNRYAYHSLSQIVVLLDIDEAFELYQSAFKAFKRNQKFDTLSLQFICLACINFLNCCYYQKAPKNYIETVIDFMHTLPVDPVIGFYQVLATYYEALFNHDFEQVKWLARLLKQMGYLSTIVDTLPAEIKKNLDN</sequence>
<evidence type="ECO:0000313" key="2">
    <source>
        <dbReference type="EMBL" id="GBG04415.1"/>
    </source>
</evidence>
<dbReference type="InterPro" id="IPR010982">
    <property type="entry name" value="Lambda_DNA-bd_dom_sf"/>
</dbReference>
<dbReference type="Proteomes" id="UP000257317">
    <property type="component" value="Unassembled WGS sequence"/>
</dbReference>
<dbReference type="RefSeq" id="WP_117117763.1">
    <property type="nucleotide sequence ID" value="NZ_BFBY01000002.1"/>
</dbReference>
<dbReference type="InterPro" id="IPR011990">
    <property type="entry name" value="TPR-like_helical_dom_sf"/>
</dbReference>